<reference evidence="1 2" key="1">
    <citation type="submission" date="2018-11" db="EMBL/GenBank/DDBJ databases">
        <authorList>
            <consortium name="Pathogen Informatics"/>
        </authorList>
    </citation>
    <scope>NUCLEOTIDE SEQUENCE [LARGE SCALE GENOMIC DNA]</scope>
</reference>
<proteinExistence type="predicted"/>
<organism evidence="1 2">
    <name type="scientific">Cylicostephanus goldi</name>
    <name type="common">Nematode worm</name>
    <dbReference type="NCBI Taxonomy" id="71465"/>
    <lineage>
        <taxon>Eukaryota</taxon>
        <taxon>Metazoa</taxon>
        <taxon>Ecdysozoa</taxon>
        <taxon>Nematoda</taxon>
        <taxon>Chromadorea</taxon>
        <taxon>Rhabditida</taxon>
        <taxon>Rhabditina</taxon>
        <taxon>Rhabditomorpha</taxon>
        <taxon>Strongyloidea</taxon>
        <taxon>Strongylidae</taxon>
        <taxon>Cylicostephanus</taxon>
    </lineage>
</organism>
<accession>A0A3P6ST57</accession>
<evidence type="ECO:0000313" key="1">
    <source>
        <dbReference type="EMBL" id="VDK58264.1"/>
    </source>
</evidence>
<dbReference type="EMBL" id="UYRV01011592">
    <property type="protein sequence ID" value="VDK58264.1"/>
    <property type="molecule type" value="Genomic_DNA"/>
</dbReference>
<dbReference type="Proteomes" id="UP000271889">
    <property type="component" value="Unassembled WGS sequence"/>
</dbReference>
<protein>
    <submittedName>
        <fullName evidence="1">Uncharacterized protein</fullName>
    </submittedName>
</protein>
<keyword evidence="2" id="KW-1185">Reference proteome</keyword>
<dbReference type="OrthoDB" id="10377817at2759"/>
<evidence type="ECO:0000313" key="2">
    <source>
        <dbReference type="Proteomes" id="UP000271889"/>
    </source>
</evidence>
<gene>
    <name evidence="1" type="ORF">CGOC_LOCUS4266</name>
</gene>
<dbReference type="AlphaFoldDB" id="A0A3P6ST57"/>
<name>A0A3P6ST57_CYLGO</name>
<sequence length="111" mass="12194">MSCGAIVNFAATAKRLKRAQQKKLHKPAFHSPVEKISAPFKAIASDLSTGHKKRKKDSVLNTVAEKLDIPTEAVPTPVRKISAPLKTFASELSPSDHYNNVNSMVFAIYDF</sequence>